<dbReference type="GeneID" id="37039813"/>
<feature type="region of interest" description="Disordered" evidence="10">
    <location>
        <begin position="261"/>
        <end position="281"/>
    </location>
</feature>
<evidence type="ECO:0000256" key="7">
    <source>
        <dbReference type="ARBA" id="ARBA00023015"/>
    </source>
</evidence>
<dbReference type="OrthoDB" id="298344at2759"/>
<evidence type="ECO:0000313" key="12">
    <source>
        <dbReference type="EMBL" id="PWN92993.1"/>
    </source>
</evidence>
<evidence type="ECO:0000256" key="10">
    <source>
        <dbReference type="SAM" id="MobiDB-lite"/>
    </source>
</evidence>
<feature type="compositionally biased region" description="Polar residues" evidence="10">
    <location>
        <begin position="266"/>
        <end position="276"/>
    </location>
</feature>
<evidence type="ECO:0000256" key="2">
    <source>
        <dbReference type="ARBA" id="ARBA00004496"/>
    </source>
</evidence>
<protein>
    <recommendedName>
        <fullName evidence="11">Zinc-finger domain-containing protein</fullName>
    </recommendedName>
</protein>
<dbReference type="PANTHER" id="PTHR31169">
    <property type="entry name" value="OS05G0300700 PROTEIN"/>
    <property type="match status" value="1"/>
</dbReference>
<feature type="region of interest" description="Disordered" evidence="10">
    <location>
        <begin position="1"/>
        <end position="93"/>
    </location>
</feature>
<keyword evidence="6" id="KW-0832">Ubl conjugation</keyword>
<evidence type="ECO:0000256" key="5">
    <source>
        <dbReference type="ARBA" id="ARBA00022553"/>
    </source>
</evidence>
<dbReference type="InParanoid" id="A0A316YY33"/>
<gene>
    <name evidence="12" type="ORF">FA10DRAFT_11588</name>
</gene>
<feature type="compositionally biased region" description="Low complexity" evidence="10">
    <location>
        <begin position="31"/>
        <end position="43"/>
    </location>
</feature>
<dbReference type="AlphaFoldDB" id="A0A316YY33"/>
<evidence type="ECO:0000256" key="8">
    <source>
        <dbReference type="ARBA" id="ARBA00023163"/>
    </source>
</evidence>
<feature type="compositionally biased region" description="Basic and acidic residues" evidence="10">
    <location>
        <begin position="325"/>
        <end position="336"/>
    </location>
</feature>
<keyword evidence="9" id="KW-0539">Nucleus</keyword>
<evidence type="ECO:0000259" key="11">
    <source>
        <dbReference type="Pfam" id="PF10497"/>
    </source>
</evidence>
<reference evidence="12 13" key="1">
    <citation type="journal article" date="2018" name="Mol. Biol. Evol.">
        <title>Broad Genomic Sampling Reveals a Smut Pathogenic Ancestry of the Fungal Clade Ustilaginomycotina.</title>
        <authorList>
            <person name="Kijpornyongpan T."/>
            <person name="Mondo S.J."/>
            <person name="Barry K."/>
            <person name="Sandor L."/>
            <person name="Lee J."/>
            <person name="Lipzen A."/>
            <person name="Pangilinan J."/>
            <person name="LaButti K."/>
            <person name="Hainaut M."/>
            <person name="Henrissat B."/>
            <person name="Grigoriev I.V."/>
            <person name="Spatafora J.W."/>
            <person name="Aime M.C."/>
        </authorList>
    </citation>
    <scope>NUCLEOTIDE SEQUENCE [LARGE SCALE GENOMIC DNA]</scope>
    <source>
        <strain evidence="12 13">MCA 4198</strain>
    </source>
</reference>
<dbReference type="Pfam" id="PF10497">
    <property type="entry name" value="zf-4CXXC_R1"/>
    <property type="match status" value="1"/>
</dbReference>
<feature type="domain" description="Zinc-finger" evidence="11">
    <location>
        <begin position="370"/>
        <end position="435"/>
    </location>
</feature>
<proteinExistence type="predicted"/>
<dbReference type="EMBL" id="KZ819634">
    <property type="protein sequence ID" value="PWN92993.1"/>
    <property type="molecule type" value="Genomic_DNA"/>
</dbReference>
<feature type="region of interest" description="Disordered" evidence="10">
    <location>
        <begin position="325"/>
        <end position="371"/>
    </location>
</feature>
<dbReference type="RefSeq" id="XP_025380191.1">
    <property type="nucleotide sequence ID" value="XM_025517897.1"/>
</dbReference>
<name>A0A316YY33_9BASI</name>
<dbReference type="PANTHER" id="PTHR31169:SF8">
    <property type="entry name" value="ZINC-FINGER DOMAIN OF MONOAMINE-OXIDASE A REPRESSOR R1 PROTEIN"/>
    <property type="match status" value="1"/>
</dbReference>
<keyword evidence="4" id="KW-1017">Isopeptide bond</keyword>
<dbReference type="GO" id="GO:0006355">
    <property type="term" value="P:regulation of DNA-templated transcription"/>
    <property type="evidence" value="ECO:0007669"/>
    <property type="project" value="InterPro"/>
</dbReference>
<keyword evidence="8" id="KW-0804">Transcription</keyword>
<comment type="subcellular location">
    <subcellularLocation>
        <location evidence="2">Cytoplasm</location>
    </subcellularLocation>
    <subcellularLocation>
        <location evidence="1">Nucleus</location>
    </subcellularLocation>
</comment>
<dbReference type="GO" id="GO:0005737">
    <property type="term" value="C:cytoplasm"/>
    <property type="evidence" value="ECO:0007669"/>
    <property type="project" value="UniProtKB-SubCell"/>
</dbReference>
<feature type="compositionally biased region" description="Basic and acidic residues" evidence="10">
    <location>
        <begin position="1"/>
        <end position="10"/>
    </location>
</feature>
<feature type="region of interest" description="Disordered" evidence="10">
    <location>
        <begin position="147"/>
        <end position="205"/>
    </location>
</feature>
<evidence type="ECO:0000313" key="13">
    <source>
        <dbReference type="Proteomes" id="UP000245768"/>
    </source>
</evidence>
<evidence type="ECO:0000256" key="1">
    <source>
        <dbReference type="ARBA" id="ARBA00004123"/>
    </source>
</evidence>
<evidence type="ECO:0000256" key="6">
    <source>
        <dbReference type="ARBA" id="ARBA00022843"/>
    </source>
</evidence>
<dbReference type="InterPro" id="IPR040221">
    <property type="entry name" value="CDCA7/CDA7L"/>
</dbReference>
<feature type="compositionally biased region" description="Low complexity" evidence="10">
    <location>
        <begin position="65"/>
        <end position="75"/>
    </location>
</feature>
<evidence type="ECO:0000256" key="9">
    <source>
        <dbReference type="ARBA" id="ARBA00023242"/>
    </source>
</evidence>
<accession>A0A316YY33</accession>
<evidence type="ECO:0000256" key="4">
    <source>
        <dbReference type="ARBA" id="ARBA00022499"/>
    </source>
</evidence>
<keyword evidence="7" id="KW-0805">Transcription regulation</keyword>
<keyword evidence="13" id="KW-1185">Reference proteome</keyword>
<keyword evidence="5" id="KW-0597">Phosphoprotein</keyword>
<dbReference type="InterPro" id="IPR018866">
    <property type="entry name" value="Znf-4CXXC_R1"/>
</dbReference>
<dbReference type="Proteomes" id="UP000245768">
    <property type="component" value="Unassembled WGS sequence"/>
</dbReference>
<dbReference type="GO" id="GO:0005634">
    <property type="term" value="C:nucleus"/>
    <property type="evidence" value="ECO:0007669"/>
    <property type="project" value="UniProtKB-SubCell"/>
</dbReference>
<organism evidence="12 13">
    <name type="scientific">Acaromyces ingoldii</name>
    <dbReference type="NCBI Taxonomy" id="215250"/>
    <lineage>
        <taxon>Eukaryota</taxon>
        <taxon>Fungi</taxon>
        <taxon>Dikarya</taxon>
        <taxon>Basidiomycota</taxon>
        <taxon>Ustilaginomycotina</taxon>
        <taxon>Exobasidiomycetes</taxon>
        <taxon>Exobasidiales</taxon>
        <taxon>Cryptobasidiaceae</taxon>
        <taxon>Acaromyces</taxon>
    </lineage>
</organism>
<dbReference type="STRING" id="215250.A0A316YY33"/>
<evidence type="ECO:0000256" key="3">
    <source>
        <dbReference type="ARBA" id="ARBA00022490"/>
    </source>
</evidence>
<keyword evidence="3" id="KW-0963">Cytoplasm</keyword>
<sequence>MWSAHRRVDEQDTALIAASAPDEKDEEWRETSLTPSSTSSSDGVSDDEMVCLSTGRRRRRGQGRGAAQAGGRSRGNVNGTGLPKGRPRKYPSAVKTDKIIAMVELESKGDSGGEQAKGDVIIVEEWSDDGLSTPPLPGDSRRTVKVKVEDGEDHRRDEGAAAEEARLEDIAAREEDGARVEDRWQKERRRAEEERRERLKREQEEEEALLREEQKMLEQLLSEGDDGDLSVCSDDDDYYERKRQERLRRNAKMLAFLNEDLPPSLPQTERPTSRVQASKGRVHSFRTFKDGTTTAIPRAGQTFELAYIAIPVLRERSRSSYIHWHDPLPEPDEGHKPTKKAISPEPAKGVSPGPPRGFRKGPAGDGLDGDGTSCHQCRRKTLDEKMRCRNHENGQVCPLFYCRRCLRKRYGIVDEWDPESRDWTCPRCLAYCNCS</sequence>